<dbReference type="InterPro" id="IPR013655">
    <property type="entry name" value="PAS_fold_3"/>
</dbReference>
<name>A0A2X3MJH8_9BACT</name>
<dbReference type="SMART" id="SM00267">
    <property type="entry name" value="GGDEF"/>
    <property type="match status" value="1"/>
</dbReference>
<dbReference type="Gene3D" id="3.30.70.270">
    <property type="match status" value="1"/>
</dbReference>
<feature type="domain" description="PAS" evidence="1">
    <location>
        <begin position="236"/>
        <end position="276"/>
    </location>
</feature>
<dbReference type="InterPro" id="IPR043128">
    <property type="entry name" value="Rev_trsase/Diguanyl_cyclase"/>
</dbReference>
<dbReference type="GO" id="GO:0043709">
    <property type="term" value="P:cell adhesion involved in single-species biofilm formation"/>
    <property type="evidence" value="ECO:0007669"/>
    <property type="project" value="TreeGrafter"/>
</dbReference>
<dbReference type="InterPro" id="IPR035965">
    <property type="entry name" value="PAS-like_dom_sf"/>
</dbReference>
<dbReference type="InterPro" id="IPR000014">
    <property type="entry name" value="PAS"/>
</dbReference>
<evidence type="ECO:0000313" key="4">
    <source>
        <dbReference type="Proteomes" id="UP000249818"/>
    </source>
</evidence>
<dbReference type="EMBL" id="LS483254">
    <property type="protein sequence ID" value="SQD92144.1"/>
    <property type="molecule type" value="Genomic_DNA"/>
</dbReference>
<dbReference type="NCBIfam" id="TIGR00254">
    <property type="entry name" value="GGDEF"/>
    <property type="match status" value="1"/>
</dbReference>
<proteinExistence type="predicted"/>
<accession>A0A2X3MJH8</accession>
<dbReference type="PANTHER" id="PTHR45138:SF9">
    <property type="entry name" value="DIGUANYLATE CYCLASE DGCM-RELATED"/>
    <property type="match status" value="1"/>
</dbReference>
<reference evidence="4" key="1">
    <citation type="submission" date="2018-05" db="EMBL/GenBank/DDBJ databases">
        <authorList>
            <person name="Hao L."/>
        </authorList>
    </citation>
    <scope>NUCLEOTIDE SEQUENCE [LARGE SCALE GENOMIC DNA]</scope>
</reference>
<dbReference type="Pfam" id="PF00990">
    <property type="entry name" value="GGDEF"/>
    <property type="match status" value="1"/>
</dbReference>
<dbReference type="PANTHER" id="PTHR45138">
    <property type="entry name" value="REGULATORY COMPONENTS OF SENSORY TRANSDUCTION SYSTEM"/>
    <property type="match status" value="1"/>
</dbReference>
<dbReference type="GO" id="GO:1902201">
    <property type="term" value="P:negative regulation of bacterial-type flagellum-dependent cell motility"/>
    <property type="evidence" value="ECO:0007669"/>
    <property type="project" value="TreeGrafter"/>
</dbReference>
<evidence type="ECO:0000259" key="1">
    <source>
        <dbReference type="PROSITE" id="PS50112"/>
    </source>
</evidence>
<dbReference type="SMART" id="SM00091">
    <property type="entry name" value="PAS"/>
    <property type="match status" value="1"/>
</dbReference>
<sequence>MGNWKEVLPLAPLEVDAFLYPALNCIAVGEVLPGSGRCQLYSAEDRAEKACGAILESIADLALRQTPFRRVVVSAYDPPLTRAGEVSRVVAYAARGLTPEDEALLRRFVEQGGTVTASRFPPSYRANASYYIPAGAAAAEVAPAVKSRRRFIVPGGWHQDDLLLTPVEFEGQILGAISVDDPRDGSRPTPATLRALAELARMAATSLSRTEVRCDPDQSLLRILAEHCMAGFLVTDGDSLSYVNGRIVELFGYSREELRALRPWWQLIHPDERAMVLHPTGEIQRTGVRARGVRKDSTTVWLLVRSYSLQCLDRQAHLLDVLDISDQVQTEELLREKAMHDPLTGLLNRHYFDETIHTELKRSQRYKRSFTLLLTDLRGFKRVNDQLGHARGDDVLQAIAQLIRRTLRESDWVVRYGGDEFLIVLPETAAPVDAVAQRLRTAVELWNREHLPELPIALDMGWATWTPDRPCTIRDLLEAADAQLYAEKQRQGLRP</sequence>
<dbReference type="AlphaFoldDB" id="A0A2X3MJH8"/>
<dbReference type="KEGG" id="bana:BARAN1_0119"/>
<dbReference type="InterPro" id="IPR050469">
    <property type="entry name" value="Diguanylate_Cyclase"/>
</dbReference>
<organism evidence="3 4">
    <name type="scientific">Candidatus Bipolaricaulis anaerobius</name>
    <dbReference type="NCBI Taxonomy" id="2026885"/>
    <lineage>
        <taxon>Bacteria</taxon>
        <taxon>Candidatus Bipolaricaulota</taxon>
        <taxon>Candidatus Bipolaricaulia</taxon>
        <taxon>Candidatus Bipolaricaulales</taxon>
        <taxon>Candidatus Bipolaricaulaceae</taxon>
        <taxon>Candidatus Bipolaricaulis</taxon>
    </lineage>
</organism>
<dbReference type="Gene3D" id="3.30.450.40">
    <property type="match status" value="1"/>
</dbReference>
<dbReference type="Gene3D" id="3.30.450.20">
    <property type="entry name" value="PAS domain"/>
    <property type="match status" value="1"/>
</dbReference>
<dbReference type="Pfam" id="PF08447">
    <property type="entry name" value="PAS_3"/>
    <property type="match status" value="1"/>
</dbReference>
<dbReference type="InterPro" id="IPR000160">
    <property type="entry name" value="GGDEF_dom"/>
</dbReference>
<dbReference type="CDD" id="cd00130">
    <property type="entry name" value="PAS"/>
    <property type="match status" value="1"/>
</dbReference>
<dbReference type="SUPFAM" id="SSF55073">
    <property type="entry name" value="Nucleotide cyclase"/>
    <property type="match status" value="1"/>
</dbReference>
<keyword evidence="4" id="KW-1185">Reference proteome</keyword>
<dbReference type="Proteomes" id="UP000249818">
    <property type="component" value="Chromosome BARAN1"/>
</dbReference>
<dbReference type="GO" id="GO:0005886">
    <property type="term" value="C:plasma membrane"/>
    <property type="evidence" value="ECO:0007669"/>
    <property type="project" value="TreeGrafter"/>
</dbReference>
<evidence type="ECO:0000313" key="3">
    <source>
        <dbReference type="EMBL" id="SQD92144.1"/>
    </source>
</evidence>
<dbReference type="CDD" id="cd01949">
    <property type="entry name" value="GGDEF"/>
    <property type="match status" value="1"/>
</dbReference>
<dbReference type="PROSITE" id="PS50112">
    <property type="entry name" value="PAS"/>
    <property type="match status" value="1"/>
</dbReference>
<gene>
    <name evidence="3" type="ORF">BARAN1_0119</name>
</gene>
<dbReference type="InterPro" id="IPR029016">
    <property type="entry name" value="GAF-like_dom_sf"/>
</dbReference>
<dbReference type="SUPFAM" id="SSF55781">
    <property type="entry name" value="GAF domain-like"/>
    <property type="match status" value="1"/>
</dbReference>
<dbReference type="FunFam" id="3.30.70.270:FF:000001">
    <property type="entry name" value="Diguanylate cyclase domain protein"/>
    <property type="match status" value="1"/>
</dbReference>
<dbReference type="PROSITE" id="PS50887">
    <property type="entry name" value="GGDEF"/>
    <property type="match status" value="1"/>
</dbReference>
<feature type="domain" description="GGDEF" evidence="2">
    <location>
        <begin position="368"/>
        <end position="495"/>
    </location>
</feature>
<evidence type="ECO:0000259" key="2">
    <source>
        <dbReference type="PROSITE" id="PS50887"/>
    </source>
</evidence>
<dbReference type="GO" id="GO:0052621">
    <property type="term" value="F:diguanylate cyclase activity"/>
    <property type="evidence" value="ECO:0007669"/>
    <property type="project" value="TreeGrafter"/>
</dbReference>
<protein>
    <submittedName>
        <fullName evidence="3">Diguanylate cyclase with PAS/PAC and GAF sensor</fullName>
    </submittedName>
</protein>
<dbReference type="NCBIfam" id="TIGR00229">
    <property type="entry name" value="sensory_box"/>
    <property type="match status" value="1"/>
</dbReference>
<dbReference type="SUPFAM" id="SSF55785">
    <property type="entry name" value="PYP-like sensor domain (PAS domain)"/>
    <property type="match status" value="1"/>
</dbReference>
<dbReference type="InterPro" id="IPR029787">
    <property type="entry name" value="Nucleotide_cyclase"/>
</dbReference>